<accession>A0ABT6YSR3</accession>
<dbReference type="Proteomes" id="UP001236569">
    <property type="component" value="Unassembled WGS sequence"/>
</dbReference>
<proteinExistence type="predicted"/>
<evidence type="ECO:0000313" key="1">
    <source>
        <dbReference type="EMBL" id="MDI9866642.1"/>
    </source>
</evidence>
<name>A0ABT6YSR3_9BACT</name>
<dbReference type="EMBL" id="JASHID010000018">
    <property type="protein sequence ID" value="MDI9866642.1"/>
    <property type="molecule type" value="Genomic_DNA"/>
</dbReference>
<evidence type="ECO:0000313" key="2">
    <source>
        <dbReference type="Proteomes" id="UP001236569"/>
    </source>
</evidence>
<sequence>MIRVYPTLLNTFSLFLHEKTNSEGNLMVDLQEMLDRINRVPRPTTEAQQKGIDFEKAITTGANEEAFSEYVIEKTRALLPPRYKTQVYTETRYKDCIIYGYVDIVGNNKAIDLKSTRVYTGPKFEYNHQNLYLLGLQNYGIKTLDYVITDFSEVYVESYQVDSYNFSELYKEIDAFSDFVNSHRKQIRDKKLFVAEDDHTQLSLF</sequence>
<protein>
    <submittedName>
        <fullName evidence="1">Uncharacterized protein</fullName>
    </submittedName>
</protein>
<keyword evidence="2" id="KW-1185">Reference proteome</keyword>
<dbReference type="RefSeq" id="WP_283371417.1">
    <property type="nucleotide sequence ID" value="NZ_JASHID010000018.1"/>
</dbReference>
<gene>
    <name evidence="1" type="ORF">QM480_20055</name>
</gene>
<comment type="caution">
    <text evidence="1">The sequence shown here is derived from an EMBL/GenBank/DDBJ whole genome shotgun (WGS) entry which is preliminary data.</text>
</comment>
<organism evidence="1 2">
    <name type="scientific">Flectobacillus longus</name>
    <dbReference type="NCBI Taxonomy" id="2984207"/>
    <lineage>
        <taxon>Bacteria</taxon>
        <taxon>Pseudomonadati</taxon>
        <taxon>Bacteroidota</taxon>
        <taxon>Cytophagia</taxon>
        <taxon>Cytophagales</taxon>
        <taxon>Flectobacillaceae</taxon>
        <taxon>Flectobacillus</taxon>
    </lineage>
</organism>
<reference evidence="1 2" key="1">
    <citation type="submission" date="2023-05" db="EMBL/GenBank/DDBJ databases">
        <title>Novel species of genus Flectobacillus isolated from stream in China.</title>
        <authorList>
            <person name="Lu H."/>
        </authorList>
    </citation>
    <scope>NUCLEOTIDE SEQUENCE [LARGE SCALE GENOMIC DNA]</scope>
    <source>
        <strain evidence="1 2">DC10W</strain>
    </source>
</reference>